<evidence type="ECO:0000313" key="3">
    <source>
        <dbReference type="Proteomes" id="UP000603865"/>
    </source>
</evidence>
<dbReference type="SMART" id="SM00320">
    <property type="entry name" value="WD40"/>
    <property type="match status" value="5"/>
</dbReference>
<dbReference type="Proteomes" id="UP000603865">
    <property type="component" value="Unassembled WGS sequence"/>
</dbReference>
<dbReference type="SUPFAM" id="SSF50978">
    <property type="entry name" value="WD40 repeat-like"/>
    <property type="match status" value="1"/>
</dbReference>
<dbReference type="Pfam" id="PF00400">
    <property type="entry name" value="WD40"/>
    <property type="match status" value="4"/>
</dbReference>
<dbReference type="PROSITE" id="PS50082">
    <property type="entry name" value="WD_REPEATS_2"/>
    <property type="match status" value="2"/>
</dbReference>
<dbReference type="InterPro" id="IPR001680">
    <property type="entry name" value="WD40_rpt"/>
</dbReference>
<reference evidence="2" key="1">
    <citation type="journal article" date="2014" name="Int. J. Syst. Evol. Microbiol.">
        <title>Complete genome sequence of Corynebacterium casei LMG S-19264T (=DSM 44701T), isolated from a smear-ripened cheese.</title>
        <authorList>
            <consortium name="US DOE Joint Genome Institute (JGI-PGF)"/>
            <person name="Walter F."/>
            <person name="Albersmeier A."/>
            <person name="Kalinowski J."/>
            <person name="Ruckert C."/>
        </authorList>
    </citation>
    <scope>NUCLEOTIDE SEQUENCE</scope>
    <source>
        <strain evidence="2">JCM 31311</strain>
    </source>
</reference>
<dbReference type="PANTHER" id="PTHR19879:SF1">
    <property type="entry name" value="CANNONBALL-RELATED"/>
    <property type="match status" value="1"/>
</dbReference>
<dbReference type="GO" id="GO:0006367">
    <property type="term" value="P:transcription initiation at RNA polymerase II promoter"/>
    <property type="evidence" value="ECO:0007669"/>
    <property type="project" value="TreeGrafter"/>
</dbReference>
<comment type="caution">
    <text evidence="2">The sequence shown here is derived from an EMBL/GenBank/DDBJ whole genome shotgun (WGS) entry which is preliminary data.</text>
</comment>
<sequence length="877" mass="96502">MSLAWTSTTGETLFKGEYAAFALLGDEQRVVLVGNDGVRLADLSRQEMLDTVAHSFSSGHKAVTFDAHGQRLYVAPPIGRTVEVFSLPNMRREAAVQGLRSSIVRLIAASKTRRLFASLQGGNLVQFDVRGKRPVSKRQVQLPHNGLALALSPDETLLAVGQQGKCALYRADSLTFIQALPSADAVWAVAFSPNGRFLAYGGGAFQERDGGPPGEQVHTDVFVHDLHENRVALHDQLHRGLVSTLAWHPTRALLASGGLDREIHLWSLESPEEATYQGTVTPEHFGANQLVFTPDGQHLLALTNKALEVFDMEGAPPLKIERQSTSTPLAQVSLETRDTFFPQQLLFREDQLWVSGTNQWFRVNLKTYAVEAHSPLFPHGLGVWLEPDAHLLARITGGDAPDTVKIEVSDLSGGTATLFSFPSRYSGHVHLSPDGDRLVYLNEKGHAFQVALDSSHIVREARRDVATVGLVDTGSPNPLFVTSSGFGDRQAVRLWNLDALTSTVVLRSRDFAPLAGQVASAVWHGAGVIALGGSEGGVGVVEMPIQRARFFRHRHNKGTVYSLAFNADATLLASAGEDGTVRIWDALRGDELATFEGSALVRVVAFSPDGTSLVGVDEKGMVYLWPLETATALLALTRPETTGIPSSEAASENQSERESYLARAREEGLSAYAEVSAALYERWSDRPRPRQSAPDLVSAYYEAHELLPKFQSEVEEFARSEDVRFRHRPDGVKSLDRVVEKMKLNTALIPIDLLGATVVCISLRDMYRVAERVAEVFDVVGFRDRMVFPVRSGYRDLQFSIRFGSHVAELKVVHELFADLDRYEHRMYEVQRAITAEFAGRELPQVENWVTQALNDASTTLYGKAWARVRDREGGAL</sequence>
<gene>
    <name evidence="2" type="ORF">GCM10008957_23420</name>
</gene>
<dbReference type="PROSITE" id="PS50294">
    <property type="entry name" value="WD_REPEATS_REGION"/>
    <property type="match status" value="2"/>
</dbReference>
<evidence type="ECO:0000313" key="2">
    <source>
        <dbReference type="EMBL" id="GGR09961.1"/>
    </source>
</evidence>
<protein>
    <recommendedName>
        <fullName evidence="4">RelA/SpoT domain-containing protein</fullName>
    </recommendedName>
</protein>
<proteinExistence type="predicted"/>
<dbReference type="EMBL" id="BMQL01000011">
    <property type="protein sequence ID" value="GGR09961.1"/>
    <property type="molecule type" value="Genomic_DNA"/>
</dbReference>
<dbReference type="SUPFAM" id="SSF69322">
    <property type="entry name" value="Tricorn protease domain 2"/>
    <property type="match status" value="1"/>
</dbReference>
<evidence type="ECO:0000256" key="1">
    <source>
        <dbReference type="PROSITE-ProRule" id="PRU00221"/>
    </source>
</evidence>
<keyword evidence="3" id="KW-1185">Reference proteome</keyword>
<dbReference type="InterPro" id="IPR036322">
    <property type="entry name" value="WD40_repeat_dom_sf"/>
</dbReference>
<dbReference type="AlphaFoldDB" id="A0A918C6Z1"/>
<feature type="repeat" description="WD" evidence="1">
    <location>
        <begin position="235"/>
        <end position="276"/>
    </location>
</feature>
<organism evidence="2 3">
    <name type="scientific">Deinococcus ruber</name>
    <dbReference type="NCBI Taxonomy" id="1848197"/>
    <lineage>
        <taxon>Bacteria</taxon>
        <taxon>Thermotogati</taxon>
        <taxon>Deinococcota</taxon>
        <taxon>Deinococci</taxon>
        <taxon>Deinococcales</taxon>
        <taxon>Deinococcaceae</taxon>
        <taxon>Deinococcus</taxon>
    </lineage>
</organism>
<dbReference type="InterPro" id="IPR043519">
    <property type="entry name" value="NT_sf"/>
</dbReference>
<reference evidence="2" key="2">
    <citation type="submission" date="2020-09" db="EMBL/GenBank/DDBJ databases">
        <authorList>
            <person name="Sun Q."/>
            <person name="Ohkuma M."/>
        </authorList>
    </citation>
    <scope>NUCLEOTIDE SEQUENCE</scope>
    <source>
        <strain evidence="2">JCM 31311</strain>
    </source>
</reference>
<dbReference type="SUPFAM" id="SSF81301">
    <property type="entry name" value="Nucleotidyltransferase"/>
    <property type="match status" value="1"/>
</dbReference>
<evidence type="ECO:0008006" key="4">
    <source>
        <dbReference type="Google" id="ProtNLM"/>
    </source>
</evidence>
<keyword evidence="1" id="KW-0853">WD repeat</keyword>
<dbReference type="InterPro" id="IPR015943">
    <property type="entry name" value="WD40/YVTN_repeat-like_dom_sf"/>
</dbReference>
<feature type="repeat" description="WD" evidence="1">
    <location>
        <begin position="553"/>
        <end position="594"/>
    </location>
</feature>
<dbReference type="PANTHER" id="PTHR19879">
    <property type="entry name" value="TRANSCRIPTION INITIATION FACTOR TFIID"/>
    <property type="match status" value="1"/>
</dbReference>
<name>A0A918C6Z1_9DEIO</name>
<dbReference type="Gene3D" id="2.130.10.10">
    <property type="entry name" value="YVTN repeat-like/Quinoprotein amine dehydrogenase"/>
    <property type="match status" value="3"/>
</dbReference>
<dbReference type="RefSeq" id="WP_189090559.1">
    <property type="nucleotide sequence ID" value="NZ_BMQL01000011.1"/>
</dbReference>
<accession>A0A918C6Z1</accession>